<evidence type="ECO:0000313" key="4">
    <source>
        <dbReference type="Proteomes" id="UP000015105"/>
    </source>
</evidence>
<keyword evidence="1" id="KW-0507">mRNA processing</keyword>
<keyword evidence="1" id="KW-0694">RNA-binding</keyword>
<dbReference type="GO" id="GO:0003729">
    <property type="term" value="F:mRNA binding"/>
    <property type="evidence" value="ECO:0007669"/>
    <property type="project" value="UniProtKB-UniRule"/>
</dbReference>
<accession>A0A452ZMW2</accession>
<comment type="subunit">
    <text evidence="1">Homodimer. Component of the cleavage factor Im (CFIm) complex.</text>
</comment>
<dbReference type="Proteomes" id="UP000015105">
    <property type="component" value="Chromosome 1D"/>
</dbReference>
<reference evidence="4" key="2">
    <citation type="journal article" date="2017" name="Nat. Plants">
        <title>The Aegilops tauschii genome reveals multiple impacts of transposons.</title>
        <authorList>
            <person name="Zhao G."/>
            <person name="Zou C."/>
            <person name="Li K."/>
            <person name="Wang K."/>
            <person name="Li T."/>
            <person name="Gao L."/>
            <person name="Zhang X."/>
            <person name="Wang H."/>
            <person name="Yang Z."/>
            <person name="Liu X."/>
            <person name="Jiang W."/>
            <person name="Mao L."/>
            <person name="Kong X."/>
            <person name="Jiao Y."/>
            <person name="Jia J."/>
        </authorList>
    </citation>
    <scope>NUCLEOTIDE SEQUENCE [LARGE SCALE GENOMIC DNA]</scope>
    <source>
        <strain evidence="4">cv. AL8/78</strain>
    </source>
</reference>
<reference evidence="3" key="4">
    <citation type="submission" date="2019-03" db="UniProtKB">
        <authorList>
            <consortium name="EnsemblPlants"/>
        </authorList>
    </citation>
    <scope>IDENTIFICATION</scope>
</reference>
<reference evidence="4" key="1">
    <citation type="journal article" date="2014" name="Science">
        <title>Ancient hybridizations among the ancestral genomes of bread wheat.</title>
        <authorList>
            <consortium name="International Wheat Genome Sequencing Consortium,"/>
            <person name="Marcussen T."/>
            <person name="Sandve S.R."/>
            <person name="Heier L."/>
            <person name="Spannagl M."/>
            <person name="Pfeifer M."/>
            <person name="Jakobsen K.S."/>
            <person name="Wulff B.B."/>
            <person name="Steuernagel B."/>
            <person name="Mayer K.F."/>
            <person name="Olsen O.A."/>
        </authorList>
    </citation>
    <scope>NUCLEOTIDE SEQUENCE [LARGE SCALE GENOMIC DNA]</scope>
    <source>
        <strain evidence="4">cv. AL8/78</strain>
    </source>
</reference>
<dbReference type="AlphaFoldDB" id="A0A452ZMW2"/>
<dbReference type="InterPro" id="IPR016706">
    <property type="entry name" value="Cleav_polyA_spec_factor_su5"/>
</dbReference>
<dbReference type="STRING" id="200361.A0A452ZMW2"/>
<reference evidence="3" key="3">
    <citation type="journal article" date="2017" name="Nature">
        <title>Genome sequence of the progenitor of the wheat D genome Aegilops tauschii.</title>
        <authorList>
            <person name="Luo M.C."/>
            <person name="Gu Y.Q."/>
            <person name="Puiu D."/>
            <person name="Wang H."/>
            <person name="Twardziok S.O."/>
            <person name="Deal K.R."/>
            <person name="Huo N."/>
            <person name="Zhu T."/>
            <person name="Wang L."/>
            <person name="Wang Y."/>
            <person name="McGuire P.E."/>
            <person name="Liu S."/>
            <person name="Long H."/>
            <person name="Ramasamy R.K."/>
            <person name="Rodriguez J.C."/>
            <person name="Van S.L."/>
            <person name="Yuan L."/>
            <person name="Wang Z."/>
            <person name="Xia Z."/>
            <person name="Xiao L."/>
            <person name="Anderson O.D."/>
            <person name="Ouyang S."/>
            <person name="Liang Y."/>
            <person name="Zimin A.V."/>
            <person name="Pertea G."/>
            <person name="Qi P."/>
            <person name="Bennetzen J.L."/>
            <person name="Dai X."/>
            <person name="Dawson M.W."/>
            <person name="Muller H.G."/>
            <person name="Kugler K."/>
            <person name="Rivarola-Duarte L."/>
            <person name="Spannagl M."/>
            <person name="Mayer K.F.X."/>
            <person name="Lu F.H."/>
            <person name="Bevan M.W."/>
            <person name="Leroy P."/>
            <person name="Li P."/>
            <person name="You F.M."/>
            <person name="Sun Q."/>
            <person name="Liu Z."/>
            <person name="Lyons E."/>
            <person name="Wicker T."/>
            <person name="Salzberg S.L."/>
            <person name="Devos K.M."/>
            <person name="Dvorak J."/>
        </authorList>
    </citation>
    <scope>NUCLEOTIDE SEQUENCE [LARGE SCALE GENOMIC DNA]</scope>
    <source>
        <strain evidence="3">cv. AL8/78</strain>
    </source>
</reference>
<reference evidence="3" key="5">
    <citation type="journal article" date="2021" name="G3 (Bethesda)">
        <title>Aegilops tauschii genome assembly Aet v5.0 features greater sequence contiguity and improved annotation.</title>
        <authorList>
            <person name="Wang L."/>
            <person name="Zhu T."/>
            <person name="Rodriguez J.C."/>
            <person name="Deal K.R."/>
            <person name="Dubcovsky J."/>
            <person name="McGuire P.E."/>
            <person name="Lux T."/>
            <person name="Spannagl M."/>
            <person name="Mayer K.F.X."/>
            <person name="Baldrich P."/>
            <person name="Meyers B.C."/>
            <person name="Huo N."/>
            <person name="Gu Y.Q."/>
            <person name="Zhou H."/>
            <person name="Devos K.M."/>
            <person name="Bennetzen J.L."/>
            <person name="Unver T."/>
            <person name="Budak H."/>
            <person name="Gulick P.J."/>
            <person name="Galiba G."/>
            <person name="Kalapos B."/>
            <person name="Nelson D.R."/>
            <person name="Li P."/>
            <person name="You F.M."/>
            <person name="Luo M.C."/>
            <person name="Dvorak J."/>
        </authorList>
    </citation>
    <scope>NUCLEOTIDE SEQUENCE [LARGE SCALE GENOMIC DNA]</scope>
    <source>
        <strain evidence="3">cv. AL8/78</strain>
    </source>
</reference>
<dbReference type="Gramene" id="AET1Gv20851600.4">
    <property type="protein sequence ID" value="AET1Gv20851600.4"/>
    <property type="gene ID" value="AET1Gv20851600"/>
</dbReference>
<protein>
    <recommendedName>
        <fullName evidence="1">Pre-mRNA cleavage factor Im 25 kDa subunit</fullName>
    </recommendedName>
</protein>
<sequence length="268" mass="30610">CQERPRTSPNKKPAPPLLPRRHRRQPPDPGKKEPAPGEAKAEEEMVGAPSSPVVNVYPLANYTFGTKEAKMEKDTSVADRLARMKVNYMKEGMRTSVEAILLVQEHNHPHILLLQIGNTFCKLPGGRLKPGESGEFLVAQLFYHISLIWYHHESLAVHSCDWNPAEIEGLKRKLCSKLAVNSPSFPPNWQVGECVAEWWRPNFETVMYPYCPPHITKPKECKKLFIVHLTEREYFAVPRNLKLLAVPLFELYDNVQRYGPVISTIPQQ</sequence>
<dbReference type="GO" id="GO:0031124">
    <property type="term" value="P:mRNA 3'-end processing"/>
    <property type="evidence" value="ECO:0007669"/>
    <property type="project" value="InterPro"/>
</dbReference>
<feature type="region of interest" description="Disordered" evidence="2">
    <location>
        <begin position="1"/>
        <end position="47"/>
    </location>
</feature>
<evidence type="ECO:0000256" key="1">
    <source>
        <dbReference type="PIRNR" id="PIRNR017888"/>
    </source>
</evidence>
<dbReference type="PIRSF" id="PIRSF017888">
    <property type="entry name" value="CPSF-25"/>
    <property type="match status" value="1"/>
</dbReference>
<evidence type="ECO:0000256" key="2">
    <source>
        <dbReference type="SAM" id="MobiDB-lite"/>
    </source>
</evidence>
<keyword evidence="1" id="KW-0539">Nucleus</keyword>
<name>A0A452ZMW2_AEGTS</name>
<organism evidence="3 4">
    <name type="scientific">Aegilops tauschii subsp. strangulata</name>
    <name type="common">Goatgrass</name>
    <dbReference type="NCBI Taxonomy" id="200361"/>
    <lineage>
        <taxon>Eukaryota</taxon>
        <taxon>Viridiplantae</taxon>
        <taxon>Streptophyta</taxon>
        <taxon>Embryophyta</taxon>
        <taxon>Tracheophyta</taxon>
        <taxon>Spermatophyta</taxon>
        <taxon>Magnoliopsida</taxon>
        <taxon>Liliopsida</taxon>
        <taxon>Poales</taxon>
        <taxon>Poaceae</taxon>
        <taxon>BOP clade</taxon>
        <taxon>Pooideae</taxon>
        <taxon>Triticodae</taxon>
        <taxon>Triticeae</taxon>
        <taxon>Triticinae</taxon>
        <taxon>Aegilops</taxon>
    </lineage>
</organism>
<proteinExistence type="inferred from homology"/>
<comment type="similarity">
    <text evidence="1">Belongs to the Nudix hydrolase family. CPSF5 subfamily.</text>
</comment>
<comment type="function">
    <text evidence="1">Component of the cleavage factor Im (CFIm) complex that plays a key role in pre-mRNA 3'-processing.</text>
</comment>
<comment type="subcellular location">
    <subcellularLocation>
        <location evidence="1">Nucleus</location>
    </subcellularLocation>
    <text evidence="1">In punctate subnuclear structures localized adjacent to nuclear speckles, called paraspeckles.</text>
</comment>
<dbReference type="EnsemblPlants" id="AET1Gv20851600.4">
    <property type="protein sequence ID" value="AET1Gv20851600.4"/>
    <property type="gene ID" value="AET1Gv20851600"/>
</dbReference>
<feature type="compositionally biased region" description="Basic and acidic residues" evidence="2">
    <location>
        <begin position="25"/>
        <end position="43"/>
    </location>
</feature>
<dbReference type="PANTHER" id="PTHR13047">
    <property type="entry name" value="PRE-MRNA CLEAVAGE FACTOR IM, 25KD SUBUNIT"/>
    <property type="match status" value="1"/>
</dbReference>
<dbReference type="CDD" id="cd18871">
    <property type="entry name" value="NUDIX_Cfim25_Nudt21"/>
    <property type="match status" value="1"/>
</dbReference>
<dbReference type="GO" id="GO:0005849">
    <property type="term" value="C:mRNA cleavage factor complex"/>
    <property type="evidence" value="ECO:0007669"/>
    <property type="project" value="UniProtKB-UniRule"/>
</dbReference>
<keyword evidence="4" id="KW-1185">Reference proteome</keyword>
<dbReference type="Gene3D" id="3.90.79.10">
    <property type="entry name" value="Nucleoside Triphosphate Pyrophosphohydrolase"/>
    <property type="match status" value="2"/>
</dbReference>
<dbReference type="Pfam" id="PF13869">
    <property type="entry name" value="NUDIX_2"/>
    <property type="match status" value="2"/>
</dbReference>
<evidence type="ECO:0000313" key="3">
    <source>
        <dbReference type="EnsemblPlants" id="AET1Gv20851600.4"/>
    </source>
</evidence>